<dbReference type="PANTHER" id="PTHR43313">
    <property type="entry name" value="SHORT-CHAIN DEHYDROGENASE/REDUCTASE FAMILY 9C"/>
    <property type="match status" value="1"/>
</dbReference>
<dbReference type="Gene3D" id="3.40.50.720">
    <property type="entry name" value="NAD(P)-binding Rossmann-like Domain"/>
    <property type="match status" value="2"/>
</dbReference>
<name>A0ABM0H0S7_SACKO</name>
<protein>
    <submittedName>
        <fullName evidence="4">D-beta-hydroxybutyrate dehydrogenase, mitochondrial-like</fullName>
    </submittedName>
</protein>
<feature type="transmembrane region" description="Helical" evidence="2">
    <location>
        <begin position="45"/>
        <end position="65"/>
    </location>
</feature>
<dbReference type="PANTHER" id="PTHR43313:SF3">
    <property type="entry name" value="17-BETA-HYDROXYSTEROID DEHYDROGENASE TYPE 2"/>
    <property type="match status" value="1"/>
</dbReference>
<dbReference type="GeneID" id="100368354"/>
<dbReference type="InterPro" id="IPR002347">
    <property type="entry name" value="SDR_fam"/>
</dbReference>
<keyword evidence="2" id="KW-0812">Transmembrane</keyword>
<feature type="transmembrane region" description="Helical" evidence="2">
    <location>
        <begin position="7"/>
        <end position="25"/>
    </location>
</feature>
<dbReference type="PRINTS" id="PR00081">
    <property type="entry name" value="GDHRDH"/>
</dbReference>
<organism evidence="3 4">
    <name type="scientific">Saccoglossus kowalevskii</name>
    <name type="common">Acorn worm</name>
    <dbReference type="NCBI Taxonomy" id="10224"/>
    <lineage>
        <taxon>Eukaryota</taxon>
        <taxon>Metazoa</taxon>
        <taxon>Hemichordata</taxon>
        <taxon>Enteropneusta</taxon>
        <taxon>Harrimaniidae</taxon>
        <taxon>Saccoglossus</taxon>
    </lineage>
</organism>
<accession>A0ABM0H0S7</accession>
<dbReference type="InterPro" id="IPR020904">
    <property type="entry name" value="Sc_DH/Rdtase_CS"/>
</dbReference>
<dbReference type="SUPFAM" id="SSF51735">
    <property type="entry name" value="NAD(P)-binding Rossmann-fold domains"/>
    <property type="match status" value="2"/>
</dbReference>
<dbReference type="InterPro" id="IPR036291">
    <property type="entry name" value="NAD(P)-bd_dom_sf"/>
</dbReference>
<dbReference type="PRINTS" id="PR00080">
    <property type="entry name" value="SDRFAMILY"/>
</dbReference>
<keyword evidence="3" id="KW-1185">Reference proteome</keyword>
<dbReference type="RefSeq" id="XP_002741661.2">
    <property type="nucleotide sequence ID" value="XM_002741615.2"/>
</dbReference>
<keyword evidence="2" id="KW-1133">Transmembrane helix</keyword>
<dbReference type="Proteomes" id="UP000694865">
    <property type="component" value="Unplaced"/>
</dbReference>
<evidence type="ECO:0000313" key="4">
    <source>
        <dbReference type="RefSeq" id="XP_002741661.2"/>
    </source>
</evidence>
<keyword evidence="1" id="KW-0560">Oxidoreductase</keyword>
<evidence type="ECO:0000313" key="3">
    <source>
        <dbReference type="Proteomes" id="UP000694865"/>
    </source>
</evidence>
<proteinExistence type="predicted"/>
<evidence type="ECO:0000256" key="1">
    <source>
        <dbReference type="ARBA" id="ARBA00023002"/>
    </source>
</evidence>
<dbReference type="PROSITE" id="PS00061">
    <property type="entry name" value="ADH_SHORT"/>
    <property type="match status" value="1"/>
</dbReference>
<sequence length="511" mass="56512">MANVGQIIVRYILFILLGIFVYIIYDSLFPLVPIGKSKFAFSLTPVPFKASIGVVIIIGVWIYMLPAKRLEVGRKSVLVTGCDSGFGHALAIYLDLLGFHVFAGCLFKDGEGAKELRNMCSERLTILQFDVTSQIQVDNALEEVNNKLKGGIFVYIIYDSLFPLVPIGKSKFAFSLTPVPFKASIGVVIIIGVWIYMLPAKRLEVGRKSVLVTGCDSGFGHALAIYLDLLGFHVFAGCLFKDGEGAKELRNMCSERLTILQFDVTSQIQVDNALEEVNNKLKGELWGLVNNAGILHTSEFELTPTSVMEQTMEINCLGPMRVTKAFLPLIRNSKGRIVNVASIAGRVCVGLHTVYAASKAGVELFSDGLRQEMVKWGVNVSIIEPAGFKTTLFSEKALESMYKSVKENMTPTVKKDYGEAYMKSFQDSLMSLSKMPKKYLPEDISPVIDSIYDALLSTQPKPRYTIGTGKWFMLFIGNCLPTKIGDRFLLKLAPKTLLPAALFNQNKNKDV</sequence>
<feature type="transmembrane region" description="Helical" evidence="2">
    <location>
        <begin position="179"/>
        <end position="198"/>
    </location>
</feature>
<keyword evidence="2" id="KW-0472">Membrane</keyword>
<gene>
    <name evidence="4" type="primary">LOC100368354</name>
</gene>
<reference evidence="4" key="1">
    <citation type="submission" date="2025-08" db="UniProtKB">
        <authorList>
            <consortium name="RefSeq"/>
        </authorList>
    </citation>
    <scope>IDENTIFICATION</scope>
    <source>
        <tissue evidence="4">Testes</tissue>
    </source>
</reference>
<feature type="transmembrane region" description="Helical" evidence="2">
    <location>
        <begin position="218"/>
        <end position="240"/>
    </location>
</feature>
<dbReference type="Pfam" id="PF00106">
    <property type="entry name" value="adh_short"/>
    <property type="match status" value="2"/>
</dbReference>
<evidence type="ECO:0000256" key="2">
    <source>
        <dbReference type="SAM" id="Phobius"/>
    </source>
</evidence>